<dbReference type="AlphaFoldDB" id="A0A127K361"/>
<gene>
    <name evidence="1" type="ORF">AC731_005275</name>
</gene>
<evidence type="ECO:0000313" key="1">
    <source>
        <dbReference type="EMBL" id="AMO36396.1"/>
    </source>
</evidence>
<dbReference type="KEGG" id="thu:AC731_005275"/>
<protein>
    <submittedName>
        <fullName evidence="1">Uncharacterized protein</fullName>
    </submittedName>
</protein>
<dbReference type="Proteomes" id="UP000036902">
    <property type="component" value="Chromosome"/>
</dbReference>
<sequence>MDTYSAEGPIAQQIEITMPAGVRAVLVSLNDDSSFRQTPVQYGKSVLNIREDLMDHLNASPYSDEWLTSLRDFLNAKLEARGVARRVGGLSIPHPDGRGFAVTTDYKLMQDVVVL</sequence>
<reference evidence="2" key="1">
    <citation type="submission" date="2016-03" db="EMBL/GenBank/DDBJ databases">
        <authorList>
            <person name="Ma C."/>
            <person name="Zhou S."/>
            <person name="Yang G."/>
        </authorList>
    </citation>
    <scope>NUCLEOTIDE SEQUENCE [LARGE SCALE GENOMIC DNA]</scope>
    <source>
        <strain evidence="2">SgZ-1</strain>
    </source>
</reference>
<evidence type="ECO:0000313" key="2">
    <source>
        <dbReference type="Proteomes" id="UP000036902"/>
    </source>
</evidence>
<organism evidence="1 2">
    <name type="scientific">Thauera humireducens</name>
    <dbReference type="NCBI Taxonomy" id="1134435"/>
    <lineage>
        <taxon>Bacteria</taxon>
        <taxon>Pseudomonadati</taxon>
        <taxon>Pseudomonadota</taxon>
        <taxon>Betaproteobacteria</taxon>
        <taxon>Rhodocyclales</taxon>
        <taxon>Zoogloeaceae</taxon>
        <taxon>Thauera</taxon>
    </lineage>
</organism>
<proteinExistence type="predicted"/>
<name>A0A127K361_9RHOO</name>
<dbReference type="RefSeq" id="WP_048709795.1">
    <property type="nucleotide sequence ID" value="NZ_CP014646.1"/>
</dbReference>
<dbReference type="EMBL" id="CP014646">
    <property type="protein sequence ID" value="AMO36396.1"/>
    <property type="molecule type" value="Genomic_DNA"/>
</dbReference>
<accession>A0A127K361</accession>
<dbReference type="STRING" id="1134435.AC731_005275"/>
<keyword evidence="2" id="KW-1185">Reference proteome</keyword>